<feature type="domain" description="TNase-like" evidence="1">
    <location>
        <begin position="19"/>
        <end position="136"/>
    </location>
</feature>
<evidence type="ECO:0000259" key="1">
    <source>
        <dbReference type="SMART" id="SM00318"/>
    </source>
</evidence>
<protein>
    <recommendedName>
        <fullName evidence="1">TNase-like domain-containing protein</fullName>
    </recommendedName>
</protein>
<proteinExistence type="predicted"/>
<accession>A0ABS1TXN2</accession>
<evidence type="ECO:0000313" key="3">
    <source>
        <dbReference type="Proteomes" id="UP000660885"/>
    </source>
</evidence>
<gene>
    <name evidence="2" type="ORF">JMJ56_04235</name>
</gene>
<dbReference type="InterPro" id="IPR035437">
    <property type="entry name" value="SNase_OB-fold_sf"/>
</dbReference>
<dbReference type="RefSeq" id="WP_202830332.1">
    <property type="nucleotide sequence ID" value="NZ_JAETWB010000001.1"/>
</dbReference>
<dbReference type="Gene3D" id="2.40.50.90">
    <property type="match status" value="1"/>
</dbReference>
<evidence type="ECO:0000313" key="2">
    <source>
        <dbReference type="EMBL" id="MBL6077203.1"/>
    </source>
</evidence>
<dbReference type="InterPro" id="IPR016071">
    <property type="entry name" value="Staphylococal_nuclease_OB-fold"/>
</dbReference>
<dbReference type="Pfam" id="PF00565">
    <property type="entry name" value="SNase"/>
    <property type="match status" value="1"/>
</dbReference>
<reference evidence="2 3" key="1">
    <citation type="submission" date="2021-01" db="EMBL/GenBank/DDBJ databases">
        <title>Belnapia mucosa sp. nov. and Belnapia arida sp. nov., isolated from the Tabernas Desert (Almeria, Spain).</title>
        <authorList>
            <person name="Molina-Menor E."/>
            <person name="Vidal-Verdu A."/>
            <person name="Calonge A."/>
            <person name="Satari L."/>
            <person name="Pereto J."/>
            <person name="Porcar M."/>
        </authorList>
    </citation>
    <scope>NUCLEOTIDE SEQUENCE [LARGE SCALE GENOMIC DNA]</scope>
    <source>
        <strain evidence="2 3">T18</strain>
    </source>
</reference>
<organism evidence="2 3">
    <name type="scientific">Belnapia arida</name>
    <dbReference type="NCBI Taxonomy" id="2804533"/>
    <lineage>
        <taxon>Bacteria</taxon>
        <taxon>Pseudomonadati</taxon>
        <taxon>Pseudomonadota</taxon>
        <taxon>Alphaproteobacteria</taxon>
        <taxon>Acetobacterales</taxon>
        <taxon>Roseomonadaceae</taxon>
        <taxon>Belnapia</taxon>
    </lineage>
</organism>
<dbReference type="SMART" id="SM00318">
    <property type="entry name" value="SNc"/>
    <property type="match status" value="1"/>
</dbReference>
<sequence>MLAASRPRELMGSAPVEQHWAAAAQDVMVVDADTLRLGERVLRLAGIAVPERGTARCGAEDCAAGAADALARLVRGRAVACLMQGRDRLGRAFGRCEAGGVALGRALAEAGWALAEPADAGLEAAARSAGRGLFAPGATPPEAWRRTP</sequence>
<dbReference type="Proteomes" id="UP000660885">
    <property type="component" value="Unassembled WGS sequence"/>
</dbReference>
<comment type="caution">
    <text evidence="2">The sequence shown here is derived from an EMBL/GenBank/DDBJ whole genome shotgun (WGS) entry which is preliminary data.</text>
</comment>
<name>A0ABS1TXN2_9PROT</name>
<dbReference type="SUPFAM" id="SSF50199">
    <property type="entry name" value="Staphylococcal nuclease"/>
    <property type="match status" value="1"/>
</dbReference>
<dbReference type="EMBL" id="JAETWB010000001">
    <property type="protein sequence ID" value="MBL6077203.1"/>
    <property type="molecule type" value="Genomic_DNA"/>
</dbReference>
<keyword evidence="3" id="KW-1185">Reference proteome</keyword>